<evidence type="ECO:0000313" key="8">
    <source>
        <dbReference type="Proteomes" id="UP000265566"/>
    </source>
</evidence>
<dbReference type="SUPFAM" id="SSF50978">
    <property type="entry name" value="WD40 repeat-like"/>
    <property type="match status" value="1"/>
</dbReference>
<evidence type="ECO:0000313" key="4">
    <source>
        <dbReference type="EMBL" id="AES76866.2"/>
    </source>
</evidence>
<dbReference type="Gene3D" id="2.130.10.10">
    <property type="entry name" value="YVTN repeat-like/Quinoprotein amine dehydrogenase"/>
    <property type="match status" value="1"/>
</dbReference>
<dbReference type="Proteomes" id="UP000265566">
    <property type="component" value="Chromosome 6"/>
</dbReference>
<dbReference type="Proteomes" id="UP000002051">
    <property type="component" value="Chromosome 6"/>
</dbReference>
<dbReference type="OrthoDB" id="1715012at2759"/>
<gene>
    <name evidence="6" type="primary">11437498</name>
    <name evidence="4" type="ordered locus">MTR_6g088180</name>
    <name evidence="5" type="ORF">MtrunA17_Chr6g0486441</name>
</gene>
<reference evidence="4 7" key="1">
    <citation type="journal article" date="2011" name="Nature">
        <title>The Medicago genome provides insight into the evolution of rhizobial symbioses.</title>
        <authorList>
            <person name="Young N.D."/>
            <person name="Debelle F."/>
            <person name="Oldroyd G.E."/>
            <person name="Geurts R."/>
            <person name="Cannon S.B."/>
            <person name="Udvardi M.K."/>
            <person name="Benedito V.A."/>
            <person name="Mayer K.F."/>
            <person name="Gouzy J."/>
            <person name="Schoof H."/>
            <person name="Van de Peer Y."/>
            <person name="Proost S."/>
            <person name="Cook D.R."/>
            <person name="Meyers B.C."/>
            <person name="Spannagl M."/>
            <person name="Cheung F."/>
            <person name="De Mita S."/>
            <person name="Krishnakumar V."/>
            <person name="Gundlach H."/>
            <person name="Zhou S."/>
            <person name="Mudge J."/>
            <person name="Bharti A.K."/>
            <person name="Murray J.D."/>
            <person name="Naoumkina M.A."/>
            <person name="Rosen B."/>
            <person name="Silverstein K.A."/>
            <person name="Tang H."/>
            <person name="Rombauts S."/>
            <person name="Zhao P.X."/>
            <person name="Zhou P."/>
            <person name="Barbe V."/>
            <person name="Bardou P."/>
            <person name="Bechner M."/>
            <person name="Bellec A."/>
            <person name="Berger A."/>
            <person name="Berges H."/>
            <person name="Bidwell S."/>
            <person name="Bisseling T."/>
            <person name="Choisne N."/>
            <person name="Couloux A."/>
            <person name="Denny R."/>
            <person name="Deshpande S."/>
            <person name="Dai X."/>
            <person name="Doyle J.J."/>
            <person name="Dudez A.M."/>
            <person name="Farmer A.D."/>
            <person name="Fouteau S."/>
            <person name="Franken C."/>
            <person name="Gibelin C."/>
            <person name="Gish J."/>
            <person name="Goldstein S."/>
            <person name="Gonzalez A.J."/>
            <person name="Green P.J."/>
            <person name="Hallab A."/>
            <person name="Hartog M."/>
            <person name="Hua A."/>
            <person name="Humphray S.J."/>
            <person name="Jeong D.H."/>
            <person name="Jing Y."/>
            <person name="Jocker A."/>
            <person name="Kenton S.M."/>
            <person name="Kim D.J."/>
            <person name="Klee K."/>
            <person name="Lai H."/>
            <person name="Lang C."/>
            <person name="Lin S."/>
            <person name="Macmil S.L."/>
            <person name="Magdelenat G."/>
            <person name="Matthews L."/>
            <person name="McCorrison J."/>
            <person name="Monaghan E.L."/>
            <person name="Mun J.H."/>
            <person name="Najar F.Z."/>
            <person name="Nicholson C."/>
            <person name="Noirot C."/>
            <person name="O'Bleness M."/>
            <person name="Paule C.R."/>
            <person name="Poulain J."/>
            <person name="Prion F."/>
            <person name="Qin B."/>
            <person name="Qu C."/>
            <person name="Retzel E.F."/>
            <person name="Riddle C."/>
            <person name="Sallet E."/>
            <person name="Samain S."/>
            <person name="Samson N."/>
            <person name="Sanders I."/>
            <person name="Saurat O."/>
            <person name="Scarpelli C."/>
            <person name="Schiex T."/>
            <person name="Segurens B."/>
            <person name="Severin A.J."/>
            <person name="Sherrier D.J."/>
            <person name="Shi R."/>
            <person name="Sims S."/>
            <person name="Singer S.R."/>
            <person name="Sinharoy S."/>
            <person name="Sterck L."/>
            <person name="Viollet A."/>
            <person name="Wang B.B."/>
            <person name="Wang K."/>
            <person name="Wang M."/>
            <person name="Wang X."/>
            <person name="Warfsmann J."/>
            <person name="Weissenbach J."/>
            <person name="White D.D."/>
            <person name="White J.D."/>
            <person name="Wiley G.B."/>
            <person name="Wincker P."/>
            <person name="Xing Y."/>
            <person name="Yang L."/>
            <person name="Yao Z."/>
            <person name="Ying F."/>
            <person name="Zhai J."/>
            <person name="Zhou L."/>
            <person name="Zuber A."/>
            <person name="Denarie J."/>
            <person name="Dixon R.A."/>
            <person name="May G.D."/>
            <person name="Schwartz D.C."/>
            <person name="Rogers J."/>
            <person name="Quetier F."/>
            <person name="Town C.D."/>
            <person name="Roe B.A."/>
        </authorList>
    </citation>
    <scope>NUCLEOTIDE SEQUENCE [LARGE SCALE GENOMIC DNA]</scope>
    <source>
        <strain evidence="4">A17</strain>
        <strain evidence="6 7">cv. Jemalong A17</strain>
    </source>
</reference>
<dbReference type="InterPro" id="IPR015943">
    <property type="entry name" value="WD40/YVTN_repeat-like_dom_sf"/>
</dbReference>
<evidence type="ECO:0000256" key="3">
    <source>
        <dbReference type="ARBA" id="ARBA00023242"/>
    </source>
</evidence>
<keyword evidence="7" id="KW-1185">Reference proteome</keyword>
<dbReference type="EnsemblPlants" id="AES76866">
    <property type="protein sequence ID" value="AES76866"/>
    <property type="gene ID" value="MTR_6g088180"/>
</dbReference>
<name>G7KPH7_MEDTR</name>
<proteinExistence type="predicted"/>
<dbReference type="GO" id="GO:0005848">
    <property type="term" value="C:mRNA cleavage stimulating factor complex"/>
    <property type="evidence" value="ECO:0007669"/>
    <property type="project" value="InterPro"/>
</dbReference>
<accession>G7KPH7</accession>
<evidence type="ECO:0000313" key="6">
    <source>
        <dbReference type="EnsemblPlants" id="AES76866"/>
    </source>
</evidence>
<evidence type="ECO:0000313" key="7">
    <source>
        <dbReference type="Proteomes" id="UP000002051"/>
    </source>
</evidence>
<protein>
    <submittedName>
        <fullName evidence="4">Cleavage stimulation factor, 50 kDa subunit, putative</fullName>
    </submittedName>
    <submittedName>
        <fullName evidence="5">Putative transcription factor WD40-like family</fullName>
    </submittedName>
</protein>
<dbReference type="InterPro" id="IPR036322">
    <property type="entry name" value="WD40_repeat_dom_sf"/>
</dbReference>
<reference evidence="5" key="5">
    <citation type="journal article" date="2018" name="Nat. Plants">
        <title>Whole-genome landscape of Medicago truncatula symbiotic genes.</title>
        <authorList>
            <person name="Pecrix Y."/>
            <person name="Gamas P."/>
            <person name="Carrere S."/>
        </authorList>
    </citation>
    <scope>NUCLEOTIDE SEQUENCE</scope>
    <source>
        <tissue evidence="5">Leaves</tissue>
    </source>
</reference>
<dbReference type="AlphaFoldDB" id="G7KPH7"/>
<dbReference type="EMBL" id="CM001222">
    <property type="protein sequence ID" value="AES76866.2"/>
    <property type="molecule type" value="Genomic_DNA"/>
</dbReference>
<keyword evidence="3" id="KW-0539">Nucleus</keyword>
<reference evidence="4 7" key="2">
    <citation type="journal article" date="2014" name="BMC Genomics">
        <title>An improved genome release (version Mt4.0) for the model legume Medicago truncatula.</title>
        <authorList>
            <person name="Tang H."/>
            <person name="Krishnakumar V."/>
            <person name="Bidwell S."/>
            <person name="Rosen B."/>
            <person name="Chan A."/>
            <person name="Zhou S."/>
            <person name="Gentzbittel L."/>
            <person name="Childs K.L."/>
            <person name="Yandell M."/>
            <person name="Gundlach H."/>
            <person name="Mayer K.F."/>
            <person name="Schwartz D.C."/>
            <person name="Town C.D."/>
        </authorList>
    </citation>
    <scope>GENOME REANNOTATION</scope>
    <source>
        <strain evidence="6 7">cv. Jemalong A17</strain>
    </source>
</reference>
<keyword evidence="2" id="KW-0507">mRNA processing</keyword>
<sequence length="179" mass="19916">MENSSSCRSEQTVEDGKLYRHLNSLIVSHLRHNNLTQAATAVASATMTPFNVQAPPNKILQLVANKGLAAEKDDLPRGNHLLLFKIWVHHCPCLVPVQQPLISDIKVSSKSFPRCARFSPDGRFVATRSADTSIKLFEVSKIKQMLLPDAKDGPVRSVVKTYYESRSKGCNFILFASYC</sequence>
<dbReference type="Gramene" id="rna37720">
    <property type="protein sequence ID" value="RHN52978.1"/>
    <property type="gene ID" value="gene37720"/>
</dbReference>
<dbReference type="InterPro" id="IPR044633">
    <property type="entry name" value="CstF1-like"/>
</dbReference>
<evidence type="ECO:0000256" key="1">
    <source>
        <dbReference type="ARBA" id="ARBA00004123"/>
    </source>
</evidence>
<evidence type="ECO:0000313" key="5">
    <source>
        <dbReference type="EMBL" id="RHN52978.1"/>
    </source>
</evidence>
<comment type="subcellular location">
    <subcellularLocation>
        <location evidence="1">Nucleus</location>
    </subcellularLocation>
</comment>
<dbReference type="EMBL" id="PSQE01000006">
    <property type="protein sequence ID" value="RHN52978.1"/>
    <property type="molecule type" value="Genomic_DNA"/>
</dbReference>
<dbReference type="GO" id="GO:0031124">
    <property type="term" value="P:mRNA 3'-end processing"/>
    <property type="evidence" value="ECO:0007669"/>
    <property type="project" value="InterPro"/>
</dbReference>
<dbReference type="PANTHER" id="PTHR44133:SF2">
    <property type="entry name" value="CLEAVAGE STIMULATION FACTOR SUBUNIT 1"/>
    <property type="match status" value="1"/>
</dbReference>
<organism evidence="4 7">
    <name type="scientific">Medicago truncatula</name>
    <name type="common">Barrel medic</name>
    <name type="synonym">Medicago tribuloides</name>
    <dbReference type="NCBI Taxonomy" id="3880"/>
    <lineage>
        <taxon>Eukaryota</taxon>
        <taxon>Viridiplantae</taxon>
        <taxon>Streptophyta</taxon>
        <taxon>Embryophyta</taxon>
        <taxon>Tracheophyta</taxon>
        <taxon>Spermatophyta</taxon>
        <taxon>Magnoliopsida</taxon>
        <taxon>eudicotyledons</taxon>
        <taxon>Gunneridae</taxon>
        <taxon>Pentapetalae</taxon>
        <taxon>rosids</taxon>
        <taxon>fabids</taxon>
        <taxon>Fabales</taxon>
        <taxon>Fabaceae</taxon>
        <taxon>Papilionoideae</taxon>
        <taxon>50 kb inversion clade</taxon>
        <taxon>NPAAA clade</taxon>
        <taxon>Hologalegina</taxon>
        <taxon>IRL clade</taxon>
        <taxon>Trifolieae</taxon>
        <taxon>Medicago</taxon>
    </lineage>
</organism>
<accession>A0A0C3VZR8</accession>
<dbReference type="STRING" id="3880.G7KPH7"/>
<dbReference type="HOGENOM" id="CLU_1505659_0_0_1"/>
<reference evidence="6" key="3">
    <citation type="submission" date="2015-04" db="UniProtKB">
        <authorList>
            <consortium name="EnsemblPlants"/>
        </authorList>
    </citation>
    <scope>IDENTIFICATION</scope>
    <source>
        <strain evidence="6">cv. Jemalong A17</strain>
    </source>
</reference>
<reference evidence="8" key="4">
    <citation type="journal article" date="2018" name="Nat. Plants">
        <title>Whole-genome landscape of Medicago truncatula symbiotic genes.</title>
        <authorList>
            <person name="Pecrix Y."/>
            <person name="Staton S.E."/>
            <person name="Sallet E."/>
            <person name="Lelandais-Briere C."/>
            <person name="Moreau S."/>
            <person name="Carrere S."/>
            <person name="Blein T."/>
            <person name="Jardinaud M.F."/>
            <person name="Latrasse D."/>
            <person name="Zouine M."/>
            <person name="Zahm M."/>
            <person name="Kreplak J."/>
            <person name="Mayjonade B."/>
            <person name="Satge C."/>
            <person name="Perez M."/>
            <person name="Cauet S."/>
            <person name="Marande W."/>
            <person name="Chantry-Darmon C."/>
            <person name="Lopez-Roques C."/>
            <person name="Bouchez O."/>
            <person name="Berard A."/>
            <person name="Debelle F."/>
            <person name="Munos S."/>
            <person name="Bendahmane A."/>
            <person name="Berges H."/>
            <person name="Niebel A."/>
            <person name="Buitink J."/>
            <person name="Frugier F."/>
            <person name="Benhamed M."/>
            <person name="Crespi M."/>
            <person name="Gouzy J."/>
            <person name="Gamas P."/>
        </authorList>
    </citation>
    <scope>NUCLEOTIDE SEQUENCE [LARGE SCALE GENOMIC DNA]</scope>
    <source>
        <strain evidence="8">cv. Jemalong A17</strain>
    </source>
</reference>
<dbReference type="PANTHER" id="PTHR44133">
    <property type="entry name" value="CLEAVAGE STIMULATION FACTOR SUBUNIT 1"/>
    <property type="match status" value="1"/>
</dbReference>
<evidence type="ECO:0000256" key="2">
    <source>
        <dbReference type="ARBA" id="ARBA00022664"/>
    </source>
</evidence>